<dbReference type="Pfam" id="PF03865">
    <property type="entry name" value="ShlB"/>
    <property type="match status" value="1"/>
</dbReference>
<proteinExistence type="predicted"/>
<dbReference type="InterPro" id="IPR051544">
    <property type="entry name" value="TPS_OM_transporter"/>
</dbReference>
<dbReference type="Gene3D" id="2.40.160.50">
    <property type="entry name" value="membrane protein fhac: a member of the omp85/tpsb transporter family"/>
    <property type="match status" value="1"/>
</dbReference>
<comment type="caution">
    <text evidence="2">The sequence shown here is derived from an EMBL/GenBank/DDBJ whole genome shotgun (WGS) entry which is preliminary data.</text>
</comment>
<dbReference type="EMBL" id="BAAACR010000008">
    <property type="protein sequence ID" value="GAA0210503.1"/>
    <property type="molecule type" value="Genomic_DNA"/>
</dbReference>
<dbReference type="InterPro" id="IPR005565">
    <property type="entry name" value="Hemolysn_activator_HlyB_C"/>
</dbReference>
<sequence length="486" mass="53446">MNKEAHSKRIAAALLAGGIFLYGVGADAAAQEDRSAQREIERSEIAVRHAAEGNAPQMEMHRERVRVSEIAVSGTLELKPERLLVLLPELKQETVSIKRLSQQIQTVNDTGALVFVTEFTPDGTGGYRVLVHADAQDNDHFRLGISNTGTKYTGQVRSSLTYVNNNVSGEADTLGVSVVTSPGHFSDVKTGAVAYRKLLPEMGSEISVQASYGNVHIDDMQPYPGLLDLDLAGKSLALDLHYRQFLTYTSRTKNILDFGIGYRKMRSDYGFSFSGTPINYRNDYRVILASMDFSHRERRENSTFGYNVGLAANVSGDEKEYANITPGSDAQFLLLRAGVNYQARSQSDWITGVSLTGQYTGQHIISAEQIGAGGATSVRGFDERAMSADKGIVGKIEIYTPEVDKGLRFVAFTDYAWLWNNANPRSVGFDHDTIGSIGLGVRYTNPRSGLSLAVDYAHIIKEANKVDLSTLRQNRRPWNFSASMSF</sequence>
<protein>
    <recommendedName>
        <fullName evidence="1">Haemolysin activator HlyB C-terminal domain-containing protein</fullName>
    </recommendedName>
</protein>
<organism evidence="2 3">
    <name type="scientific">Selenomonas dianae</name>
    <dbReference type="NCBI Taxonomy" id="135079"/>
    <lineage>
        <taxon>Bacteria</taxon>
        <taxon>Bacillati</taxon>
        <taxon>Bacillota</taxon>
        <taxon>Negativicutes</taxon>
        <taxon>Selenomonadales</taxon>
        <taxon>Selenomonadaceae</taxon>
        <taxon>Selenomonas</taxon>
    </lineage>
</organism>
<feature type="domain" description="Haemolysin activator HlyB C-terminal" evidence="1">
    <location>
        <begin position="126"/>
        <end position="442"/>
    </location>
</feature>
<reference evidence="3" key="1">
    <citation type="journal article" date="2019" name="Int. J. Syst. Evol. Microbiol.">
        <title>The Global Catalogue of Microorganisms (GCM) 10K type strain sequencing project: providing services to taxonomists for standard genome sequencing and annotation.</title>
        <authorList>
            <consortium name="The Broad Institute Genomics Platform"/>
            <consortium name="The Broad Institute Genome Sequencing Center for Infectious Disease"/>
            <person name="Wu L."/>
            <person name="Ma J."/>
        </authorList>
    </citation>
    <scope>NUCLEOTIDE SEQUENCE [LARGE SCALE GENOMIC DNA]</scope>
    <source>
        <strain evidence="3">JCM 8542</strain>
    </source>
</reference>
<evidence type="ECO:0000313" key="2">
    <source>
        <dbReference type="EMBL" id="GAA0210503.1"/>
    </source>
</evidence>
<dbReference type="Proteomes" id="UP001500399">
    <property type="component" value="Unassembled WGS sequence"/>
</dbReference>
<dbReference type="PANTHER" id="PTHR34597:SF3">
    <property type="entry name" value="OUTER MEMBRANE TRANSPORTER CDIB"/>
    <property type="match status" value="1"/>
</dbReference>
<dbReference type="PANTHER" id="PTHR34597">
    <property type="entry name" value="SLR1661 PROTEIN"/>
    <property type="match status" value="1"/>
</dbReference>
<evidence type="ECO:0000259" key="1">
    <source>
        <dbReference type="Pfam" id="PF03865"/>
    </source>
</evidence>
<accession>A0ABP3CMU7</accession>
<gene>
    <name evidence="2" type="ORF">GCM10008919_12260</name>
</gene>
<name>A0ABP3CMU7_9FIRM</name>
<keyword evidence="3" id="KW-1185">Reference proteome</keyword>
<evidence type="ECO:0000313" key="3">
    <source>
        <dbReference type="Proteomes" id="UP001500399"/>
    </source>
</evidence>